<dbReference type="PRINTS" id="PR01609">
    <property type="entry name" value="CD36FAMILY"/>
</dbReference>
<protein>
    <recommendedName>
        <fullName evidence="11">Lysosome membrane protein 2</fullName>
    </recommendedName>
</protein>
<sequence length="506" mass="57713">MHPKLTRPRLIALGSSALGLVVVIIAVIVGWVIVPGVIDDKVKDETQLVETSDTWEKWKDIPVPIYLKVYFFNITNSQDFGTNIFSDWSKTPQFKEVGPYVFKETRAKNDIREGPLDTLYYKPSITYVFDEEMSGEGLSEDDEVTTLNLPFVAAITLLQINEPLHLLGDVVLRSLLSSNETIFTTSRVNEVLFKGVELKPIYKTVEFTARLLNIPLPDEIFNGTFAYYRGKNGTNGEGEWRVYRGQEDSTMFSIIKSVNDGKTRLEPWWKDHCAMINGTDGTMFPPFIKKDARLYIYVPEICRSIFIEYDSETEYNGIPGYRFKLPPEMFTDPYVYEPNMCFCMDVKGGFNGSCNFNGMGRLFSCKANVPVTIGKPHFLDADEWVVDRAREFGMSPRREDHDTYLDLEPHTGFPLRAHKRLQIGAEIQPLSESVSLLTPFRTIPHIIYPAFWADEQAELDEDLVDEIKEKLITPLKIVNISKWSVLGVGAFICLAGAIFFAYSWFH</sequence>
<evidence type="ECO:0000313" key="10">
    <source>
        <dbReference type="Proteomes" id="UP001642540"/>
    </source>
</evidence>
<comment type="caution">
    <text evidence="9">The sequence shown here is derived from an EMBL/GenBank/DDBJ whole genome shotgun (WGS) entry which is preliminary data.</text>
</comment>
<reference evidence="9 10" key="1">
    <citation type="submission" date="2024-08" db="EMBL/GenBank/DDBJ databases">
        <authorList>
            <person name="Cucini C."/>
            <person name="Frati F."/>
        </authorList>
    </citation>
    <scope>NUCLEOTIDE SEQUENCE [LARGE SCALE GENOMIC DNA]</scope>
</reference>
<gene>
    <name evidence="9" type="ORF">ODALV1_LOCUS20542</name>
</gene>
<evidence type="ECO:0000256" key="2">
    <source>
        <dbReference type="ARBA" id="ARBA00010532"/>
    </source>
</evidence>
<comment type="subcellular location">
    <subcellularLocation>
        <location evidence="1">Cell membrane</location>
    </subcellularLocation>
</comment>
<feature type="transmembrane region" description="Helical" evidence="8">
    <location>
        <begin position="12"/>
        <end position="34"/>
    </location>
</feature>
<evidence type="ECO:0000313" key="9">
    <source>
        <dbReference type="EMBL" id="CAL8124270.1"/>
    </source>
</evidence>
<evidence type="ECO:0000256" key="7">
    <source>
        <dbReference type="ARBA" id="ARBA00023180"/>
    </source>
</evidence>
<evidence type="ECO:0008006" key="11">
    <source>
        <dbReference type="Google" id="ProtNLM"/>
    </source>
</evidence>
<comment type="similarity">
    <text evidence="2">Belongs to the CD36 family.</text>
</comment>
<evidence type="ECO:0000256" key="1">
    <source>
        <dbReference type="ARBA" id="ARBA00004236"/>
    </source>
</evidence>
<evidence type="ECO:0000256" key="4">
    <source>
        <dbReference type="ARBA" id="ARBA00022692"/>
    </source>
</evidence>
<name>A0ABP1RC70_9HEXA</name>
<evidence type="ECO:0000256" key="6">
    <source>
        <dbReference type="ARBA" id="ARBA00023136"/>
    </source>
</evidence>
<dbReference type="PANTHER" id="PTHR11923:SF51">
    <property type="entry name" value="LYSOSOME MEMBRANE PROTEIN 2"/>
    <property type="match status" value="1"/>
</dbReference>
<evidence type="ECO:0000256" key="5">
    <source>
        <dbReference type="ARBA" id="ARBA00022989"/>
    </source>
</evidence>
<feature type="transmembrane region" description="Helical" evidence="8">
    <location>
        <begin position="483"/>
        <end position="505"/>
    </location>
</feature>
<keyword evidence="5 8" id="KW-1133">Transmembrane helix</keyword>
<dbReference type="Pfam" id="PF01130">
    <property type="entry name" value="CD36"/>
    <property type="match status" value="1"/>
</dbReference>
<evidence type="ECO:0000256" key="8">
    <source>
        <dbReference type="SAM" id="Phobius"/>
    </source>
</evidence>
<keyword evidence="7" id="KW-0325">Glycoprotein</keyword>
<dbReference type="EMBL" id="CAXLJM020000068">
    <property type="protein sequence ID" value="CAL8124270.1"/>
    <property type="molecule type" value="Genomic_DNA"/>
</dbReference>
<dbReference type="Proteomes" id="UP001642540">
    <property type="component" value="Unassembled WGS sequence"/>
</dbReference>
<accession>A0ABP1RC70</accession>
<dbReference type="InterPro" id="IPR002159">
    <property type="entry name" value="CD36_fam"/>
</dbReference>
<evidence type="ECO:0000256" key="3">
    <source>
        <dbReference type="ARBA" id="ARBA00022475"/>
    </source>
</evidence>
<dbReference type="PANTHER" id="PTHR11923">
    <property type="entry name" value="SCAVENGER RECEPTOR CLASS B TYPE-1 SR-B1"/>
    <property type="match status" value="1"/>
</dbReference>
<keyword evidence="3" id="KW-1003">Cell membrane</keyword>
<keyword evidence="10" id="KW-1185">Reference proteome</keyword>
<keyword evidence="6 8" id="KW-0472">Membrane</keyword>
<proteinExistence type="inferred from homology"/>
<keyword evidence="4 8" id="KW-0812">Transmembrane</keyword>
<organism evidence="9 10">
    <name type="scientific">Orchesella dallaii</name>
    <dbReference type="NCBI Taxonomy" id="48710"/>
    <lineage>
        <taxon>Eukaryota</taxon>
        <taxon>Metazoa</taxon>
        <taxon>Ecdysozoa</taxon>
        <taxon>Arthropoda</taxon>
        <taxon>Hexapoda</taxon>
        <taxon>Collembola</taxon>
        <taxon>Entomobryomorpha</taxon>
        <taxon>Entomobryoidea</taxon>
        <taxon>Orchesellidae</taxon>
        <taxon>Orchesellinae</taxon>
        <taxon>Orchesella</taxon>
    </lineage>
</organism>